<feature type="binding site" evidence="9">
    <location>
        <position position="66"/>
    </location>
    <ligand>
        <name>S-adenosyl-L-methionine</name>
        <dbReference type="ChEBI" id="CHEBI:59789"/>
    </ligand>
</feature>
<evidence type="ECO:0000256" key="9">
    <source>
        <dbReference type="HAMAP-Rule" id="MF_00812"/>
    </source>
</evidence>
<dbReference type="InterPro" id="IPR008854">
    <property type="entry name" value="TPMT"/>
</dbReference>
<evidence type="ECO:0000256" key="4">
    <source>
        <dbReference type="ARBA" id="ARBA00011905"/>
    </source>
</evidence>
<dbReference type="Pfam" id="PF05724">
    <property type="entry name" value="TPMT"/>
    <property type="match status" value="1"/>
</dbReference>
<evidence type="ECO:0000256" key="2">
    <source>
        <dbReference type="ARBA" id="ARBA00004496"/>
    </source>
</evidence>
<evidence type="ECO:0000313" key="11">
    <source>
        <dbReference type="Proteomes" id="UP001595705"/>
    </source>
</evidence>
<reference evidence="11" key="1">
    <citation type="journal article" date="2019" name="Int. J. Syst. Evol. Microbiol.">
        <title>The Global Catalogue of Microorganisms (GCM) 10K type strain sequencing project: providing services to taxonomists for standard genome sequencing and annotation.</title>
        <authorList>
            <consortium name="The Broad Institute Genomics Platform"/>
            <consortium name="The Broad Institute Genome Sequencing Center for Infectious Disease"/>
            <person name="Wu L."/>
            <person name="Ma J."/>
        </authorList>
    </citation>
    <scope>NUCLEOTIDE SEQUENCE [LARGE SCALE GENOMIC DNA]</scope>
    <source>
        <strain evidence="11">KCTC 42441</strain>
    </source>
</reference>
<evidence type="ECO:0000256" key="5">
    <source>
        <dbReference type="ARBA" id="ARBA00022490"/>
    </source>
</evidence>
<gene>
    <name evidence="9" type="primary">tpm</name>
    <name evidence="10" type="ORF">ACFONC_14045</name>
</gene>
<dbReference type="SUPFAM" id="SSF53335">
    <property type="entry name" value="S-adenosyl-L-methionine-dependent methyltransferases"/>
    <property type="match status" value="1"/>
</dbReference>
<comment type="subcellular location">
    <subcellularLocation>
        <location evidence="2 9">Cytoplasm</location>
    </subcellularLocation>
</comment>
<comment type="catalytic activity">
    <reaction evidence="1 9">
        <text>S-adenosyl-L-methionine + a thiopurine = S-adenosyl-L-homocysteine + a thiopurine S-methylether.</text>
        <dbReference type="EC" id="2.1.1.67"/>
    </reaction>
</comment>
<evidence type="ECO:0000256" key="8">
    <source>
        <dbReference type="ARBA" id="ARBA00022691"/>
    </source>
</evidence>
<dbReference type="RefSeq" id="WP_386745076.1">
    <property type="nucleotide sequence ID" value="NZ_JBHRYA010000009.1"/>
</dbReference>
<keyword evidence="7 9" id="KW-0808">Transferase</keyword>
<dbReference type="InterPro" id="IPR025835">
    <property type="entry name" value="Thiopurine_S-MeTrfase"/>
</dbReference>
<keyword evidence="6 9" id="KW-0489">Methyltransferase</keyword>
<sequence length="220" mass="24912">MDPDFWHQRWRDNRIGFHRDRVMPLLEQHWPSLGLAPGSRVFVPLCGKSLDMAWLAAQGYRVLGVELSQIAVEQFFDEHDLAPTTRESPLGTHFTAGPIEIICGDALALDARTLTDCVGVYDRAALIALPRTMRDAYVRELQARLPAGCRGLLITLEYPPGEKAGPPFPVDADEVRRLYDRDWQVEQLERRDILATEPSFAAEGVTALHTSVWQMEKRHL</sequence>
<feature type="binding site" evidence="9">
    <location>
        <position position="123"/>
    </location>
    <ligand>
        <name>S-adenosyl-L-methionine</name>
        <dbReference type="ChEBI" id="CHEBI:59789"/>
    </ligand>
</feature>
<dbReference type="HAMAP" id="MF_00812">
    <property type="entry name" value="Thiopur_methtran"/>
    <property type="match status" value="1"/>
</dbReference>
<evidence type="ECO:0000256" key="3">
    <source>
        <dbReference type="ARBA" id="ARBA00008145"/>
    </source>
</evidence>
<evidence type="ECO:0000313" key="10">
    <source>
        <dbReference type="EMBL" id="MFC3717269.1"/>
    </source>
</evidence>
<accession>A0ABV7XQY5</accession>
<evidence type="ECO:0000256" key="1">
    <source>
        <dbReference type="ARBA" id="ARBA00000903"/>
    </source>
</evidence>
<dbReference type="Proteomes" id="UP001595705">
    <property type="component" value="Unassembled WGS sequence"/>
</dbReference>
<dbReference type="NCBIfam" id="TIGR03840">
    <property type="entry name" value="TMPT_Se_Te"/>
    <property type="match status" value="1"/>
</dbReference>
<evidence type="ECO:0000256" key="7">
    <source>
        <dbReference type="ARBA" id="ARBA00022679"/>
    </source>
</evidence>
<keyword evidence="5 9" id="KW-0963">Cytoplasm</keyword>
<name>A0ABV7XQY5_9GAMM</name>
<dbReference type="GO" id="GO:0008119">
    <property type="term" value="F:thiopurine S-methyltransferase activity"/>
    <property type="evidence" value="ECO:0007669"/>
    <property type="project" value="UniProtKB-EC"/>
</dbReference>
<dbReference type="EMBL" id="JBHRYA010000009">
    <property type="protein sequence ID" value="MFC3717269.1"/>
    <property type="molecule type" value="Genomic_DNA"/>
</dbReference>
<dbReference type="PIRSF" id="PIRSF023956">
    <property type="entry name" value="Thiopurine_S-methyltransferase"/>
    <property type="match status" value="1"/>
</dbReference>
<proteinExistence type="inferred from homology"/>
<dbReference type="EC" id="2.1.1.67" evidence="4 9"/>
<dbReference type="GO" id="GO:0032259">
    <property type="term" value="P:methylation"/>
    <property type="evidence" value="ECO:0007669"/>
    <property type="project" value="UniProtKB-KW"/>
</dbReference>
<evidence type="ECO:0000256" key="6">
    <source>
        <dbReference type="ARBA" id="ARBA00022603"/>
    </source>
</evidence>
<keyword evidence="11" id="KW-1185">Reference proteome</keyword>
<dbReference type="Gene3D" id="3.40.50.150">
    <property type="entry name" value="Vaccinia Virus protein VP39"/>
    <property type="match status" value="1"/>
</dbReference>
<feature type="binding site" evidence="9">
    <location>
        <position position="45"/>
    </location>
    <ligand>
        <name>S-adenosyl-L-methionine</name>
        <dbReference type="ChEBI" id="CHEBI:59789"/>
    </ligand>
</feature>
<dbReference type="InterPro" id="IPR022474">
    <property type="entry name" value="Thiopur_S-MeTfrase_Se/Te_detox"/>
</dbReference>
<comment type="caution">
    <text evidence="10">The sequence shown here is derived from an EMBL/GenBank/DDBJ whole genome shotgun (WGS) entry which is preliminary data.</text>
</comment>
<comment type="similarity">
    <text evidence="3 9">Belongs to the class I-like SAM-binding methyltransferase superfamily. TPMT family.</text>
</comment>
<keyword evidence="8 9" id="KW-0949">S-adenosyl-L-methionine</keyword>
<dbReference type="PANTHER" id="PTHR10259:SF11">
    <property type="entry name" value="THIOPURINE S-METHYLTRANSFERASE"/>
    <property type="match status" value="1"/>
</dbReference>
<feature type="binding site" evidence="9">
    <location>
        <position position="10"/>
    </location>
    <ligand>
        <name>S-adenosyl-L-methionine</name>
        <dbReference type="ChEBI" id="CHEBI:59789"/>
    </ligand>
</feature>
<dbReference type="NCBIfam" id="NF009732">
    <property type="entry name" value="PRK13255.1"/>
    <property type="match status" value="1"/>
</dbReference>
<protein>
    <recommendedName>
        <fullName evidence="4 9">Thiopurine S-methyltransferase</fullName>
        <ecNumber evidence="4 9">2.1.1.67</ecNumber>
    </recommendedName>
    <alternativeName>
        <fullName evidence="9">Thiopurine methyltransferase</fullName>
    </alternativeName>
</protein>
<dbReference type="PANTHER" id="PTHR10259">
    <property type="entry name" value="THIOPURINE S-METHYLTRANSFERASE"/>
    <property type="match status" value="1"/>
</dbReference>
<dbReference type="PROSITE" id="PS51585">
    <property type="entry name" value="SAM_MT_TPMT"/>
    <property type="match status" value="1"/>
</dbReference>
<dbReference type="InterPro" id="IPR029063">
    <property type="entry name" value="SAM-dependent_MTases_sf"/>
</dbReference>
<organism evidence="10 11">
    <name type="scientific">Luteimonas soli</name>
    <dbReference type="NCBI Taxonomy" id="1648966"/>
    <lineage>
        <taxon>Bacteria</taxon>
        <taxon>Pseudomonadati</taxon>
        <taxon>Pseudomonadota</taxon>
        <taxon>Gammaproteobacteria</taxon>
        <taxon>Lysobacterales</taxon>
        <taxon>Lysobacteraceae</taxon>
        <taxon>Luteimonas</taxon>
    </lineage>
</organism>